<evidence type="ECO:0000259" key="9">
    <source>
        <dbReference type="Pfam" id="PF01794"/>
    </source>
</evidence>
<dbReference type="AlphaFoldDB" id="A0AAD6IXU4"/>
<dbReference type="InterPro" id="IPR051410">
    <property type="entry name" value="Ferric/Cupric_Reductase"/>
</dbReference>
<keyword evidence="12" id="KW-1185">Reference proteome</keyword>
<keyword evidence="4 8" id="KW-1133">Transmembrane helix</keyword>
<dbReference type="SUPFAM" id="SSF52343">
    <property type="entry name" value="Ferredoxin reductase-like, C-terminal NADP-linked domain"/>
    <property type="match status" value="1"/>
</dbReference>
<sequence>MRRICPAVSGNVANSSAAFVIVPVTTSAVVPFAVAMMASRIASGAGFTCAVDIGVGRRYMGDTVNVRRMDSRPHKRLLRAGEYRHISTPDVMWRIGTATPDEKALRRSALDFFGLFTLFTTVFAAVVVCVCTAAYRAAFTDGGRRVYLADWWLSQRVWTLSRRRWVFSFIFIVITAILVTLGTGDDYFHLTKRLSHTAAALLPAQYALSSRFLLQRASTLTFRTHETLNAVHRFLGRAIYALLSLHAGLYLYYIARYKPGRLLYMDAVFGLLGYGVMSAVFITSLPVFRRRYYTRFQNAHQVLTILVLPVAWFHVPYVRRYVFVAGCIVVGERVGRYLSTISTTLRARYVSPTALELQIDGGEMVSAGEHYYVYAGGGRGNPFTAVNTRFLVRVRGTVTRALAAAEGSIPAKLEGPYGIAGVFPTTFDGYLFIAGGVGVTTTIAVLRSLVHRTEREEGMGRRVRFVWAVRGVEEAAWPVDELKTITRVKPSVDIYVTGHTTNMDDGVEMDEMGAAHDHLLEEERGGDVRTVEELRRLYARTPACIKRGRPDVGGVAGEFCRSGGRVAVVVCGPEGMAGDVRRGIYARGGHLHSLVWLWEESFSL</sequence>
<evidence type="ECO:0000259" key="10">
    <source>
        <dbReference type="Pfam" id="PF08030"/>
    </source>
</evidence>
<dbReference type="SFLD" id="SFLDG01168">
    <property type="entry name" value="Ferric_reductase_subgroup_(FRE"/>
    <property type="match status" value="1"/>
</dbReference>
<protein>
    <recommendedName>
        <fullName evidence="13">FAD-binding FR-type domain-containing protein</fullName>
    </recommendedName>
</protein>
<evidence type="ECO:0000313" key="11">
    <source>
        <dbReference type="EMBL" id="KAJ6258402.1"/>
    </source>
</evidence>
<evidence type="ECO:0008006" key="13">
    <source>
        <dbReference type="Google" id="ProtNLM"/>
    </source>
</evidence>
<organism evidence="11 12">
    <name type="scientific">Drechslerella dactyloides</name>
    <name type="common">Nematode-trapping fungus</name>
    <name type="synonym">Arthrobotrys dactyloides</name>
    <dbReference type="NCBI Taxonomy" id="74499"/>
    <lineage>
        <taxon>Eukaryota</taxon>
        <taxon>Fungi</taxon>
        <taxon>Dikarya</taxon>
        <taxon>Ascomycota</taxon>
        <taxon>Pezizomycotina</taxon>
        <taxon>Orbiliomycetes</taxon>
        <taxon>Orbiliales</taxon>
        <taxon>Orbiliaceae</taxon>
        <taxon>Drechslerella</taxon>
    </lineage>
</organism>
<feature type="domain" description="Ferric reductase NAD binding" evidence="10">
    <location>
        <begin position="431"/>
        <end position="581"/>
    </location>
</feature>
<keyword evidence="6" id="KW-0406">Ion transport</keyword>
<dbReference type="Proteomes" id="UP001221413">
    <property type="component" value="Unassembled WGS sequence"/>
</dbReference>
<dbReference type="EMBL" id="JAQGDS010000008">
    <property type="protein sequence ID" value="KAJ6258402.1"/>
    <property type="molecule type" value="Genomic_DNA"/>
</dbReference>
<feature type="domain" description="Ferric oxidoreductase" evidence="9">
    <location>
        <begin position="196"/>
        <end position="308"/>
    </location>
</feature>
<feature type="transmembrane region" description="Helical" evidence="8">
    <location>
        <begin position="12"/>
        <end position="34"/>
    </location>
</feature>
<dbReference type="InterPro" id="IPR013130">
    <property type="entry name" value="Fe3_Rdtase_TM_dom"/>
</dbReference>
<comment type="caution">
    <text evidence="11">The sequence shown here is derived from an EMBL/GenBank/DDBJ whole genome shotgun (WGS) entry which is preliminary data.</text>
</comment>
<dbReference type="InterPro" id="IPR013121">
    <property type="entry name" value="Fe_red_NAD-bd_6"/>
</dbReference>
<reference evidence="11" key="1">
    <citation type="submission" date="2023-01" db="EMBL/GenBank/DDBJ databases">
        <title>The chitinases involved in constricting ring structure development in the nematode-trapping fungus Drechslerella dactyloides.</title>
        <authorList>
            <person name="Wang R."/>
            <person name="Zhang L."/>
            <person name="Tang P."/>
            <person name="Li S."/>
            <person name="Liang L."/>
        </authorList>
    </citation>
    <scope>NUCLEOTIDE SEQUENCE</scope>
    <source>
        <strain evidence="11">YMF1.00031</strain>
    </source>
</reference>
<evidence type="ECO:0000313" key="12">
    <source>
        <dbReference type="Proteomes" id="UP001221413"/>
    </source>
</evidence>
<keyword evidence="7 8" id="KW-0472">Membrane</keyword>
<feature type="transmembrane region" description="Helical" evidence="8">
    <location>
        <begin position="165"/>
        <end position="182"/>
    </location>
</feature>
<feature type="transmembrane region" description="Helical" evidence="8">
    <location>
        <begin position="299"/>
        <end position="315"/>
    </location>
</feature>
<dbReference type="Pfam" id="PF01794">
    <property type="entry name" value="Ferric_reduct"/>
    <property type="match status" value="1"/>
</dbReference>
<dbReference type="GO" id="GO:0006826">
    <property type="term" value="P:iron ion transport"/>
    <property type="evidence" value="ECO:0007669"/>
    <property type="project" value="TreeGrafter"/>
</dbReference>
<evidence type="ECO:0000256" key="6">
    <source>
        <dbReference type="ARBA" id="ARBA00023065"/>
    </source>
</evidence>
<evidence type="ECO:0000256" key="4">
    <source>
        <dbReference type="ARBA" id="ARBA00022989"/>
    </source>
</evidence>
<evidence type="ECO:0000256" key="3">
    <source>
        <dbReference type="ARBA" id="ARBA00022692"/>
    </source>
</evidence>
<dbReference type="GO" id="GO:0000293">
    <property type="term" value="F:ferric-chelate reductase activity"/>
    <property type="evidence" value="ECO:0007669"/>
    <property type="project" value="TreeGrafter"/>
</dbReference>
<dbReference type="GO" id="GO:0005886">
    <property type="term" value="C:plasma membrane"/>
    <property type="evidence" value="ECO:0007669"/>
    <property type="project" value="TreeGrafter"/>
</dbReference>
<dbReference type="CDD" id="cd06186">
    <property type="entry name" value="NOX_Duox_like_FAD_NADP"/>
    <property type="match status" value="1"/>
</dbReference>
<dbReference type="SFLD" id="SFLDS00052">
    <property type="entry name" value="Ferric_Reductase_Domain"/>
    <property type="match status" value="1"/>
</dbReference>
<evidence type="ECO:0000256" key="1">
    <source>
        <dbReference type="ARBA" id="ARBA00004141"/>
    </source>
</evidence>
<evidence type="ECO:0000256" key="5">
    <source>
        <dbReference type="ARBA" id="ARBA00023002"/>
    </source>
</evidence>
<proteinExistence type="predicted"/>
<evidence type="ECO:0000256" key="2">
    <source>
        <dbReference type="ARBA" id="ARBA00022448"/>
    </source>
</evidence>
<dbReference type="PANTHER" id="PTHR32361:SF9">
    <property type="entry name" value="FERRIC REDUCTASE TRANSMEMBRANE COMPONENT 3-RELATED"/>
    <property type="match status" value="1"/>
</dbReference>
<feature type="transmembrane region" description="Helical" evidence="8">
    <location>
        <begin position="194"/>
        <end position="214"/>
    </location>
</feature>
<evidence type="ECO:0000256" key="8">
    <source>
        <dbReference type="SAM" id="Phobius"/>
    </source>
</evidence>
<evidence type="ECO:0000256" key="7">
    <source>
        <dbReference type="ARBA" id="ARBA00023136"/>
    </source>
</evidence>
<comment type="subcellular location">
    <subcellularLocation>
        <location evidence="1">Membrane</location>
        <topology evidence="1">Multi-pass membrane protein</topology>
    </subcellularLocation>
</comment>
<keyword evidence="2" id="KW-0813">Transport</keyword>
<feature type="transmembrane region" description="Helical" evidence="8">
    <location>
        <begin position="267"/>
        <end position="287"/>
    </location>
</feature>
<dbReference type="InterPro" id="IPR039261">
    <property type="entry name" value="FNR_nucleotide-bd"/>
</dbReference>
<dbReference type="GO" id="GO:0006879">
    <property type="term" value="P:intracellular iron ion homeostasis"/>
    <property type="evidence" value="ECO:0007669"/>
    <property type="project" value="TreeGrafter"/>
</dbReference>
<feature type="transmembrane region" description="Helical" evidence="8">
    <location>
        <begin position="112"/>
        <end position="135"/>
    </location>
</feature>
<dbReference type="Gene3D" id="3.40.50.80">
    <property type="entry name" value="Nucleotide-binding domain of ferredoxin-NADP reductase (FNR) module"/>
    <property type="match status" value="1"/>
</dbReference>
<dbReference type="GO" id="GO:0015677">
    <property type="term" value="P:copper ion import"/>
    <property type="evidence" value="ECO:0007669"/>
    <property type="project" value="TreeGrafter"/>
</dbReference>
<accession>A0AAD6IXU4</accession>
<dbReference type="Pfam" id="PF08030">
    <property type="entry name" value="NAD_binding_6"/>
    <property type="match status" value="1"/>
</dbReference>
<gene>
    <name evidence="11" type="ORF">Dda_6442</name>
</gene>
<keyword evidence="3 8" id="KW-0812">Transmembrane</keyword>
<feature type="transmembrane region" description="Helical" evidence="8">
    <location>
        <begin position="234"/>
        <end position="255"/>
    </location>
</feature>
<dbReference type="PANTHER" id="PTHR32361">
    <property type="entry name" value="FERRIC/CUPRIC REDUCTASE TRANSMEMBRANE COMPONENT"/>
    <property type="match status" value="1"/>
</dbReference>
<name>A0AAD6IXU4_DREDA</name>
<keyword evidence="5" id="KW-0560">Oxidoreductase</keyword>